<name>A0ABS8KXD1_9HYPH</name>
<sequence>MIRSLSCFLVLLALPLATASAQKPTKEDAEKMVIGLYAVSIAVDTCDLDMTKDQEKRLEFWTDWAEKQLNIADRKLDKAYDAMEKEAEKNKKAFCAEMMPIAEKALKELPPSM</sequence>
<evidence type="ECO:0000313" key="3">
    <source>
        <dbReference type="Proteomes" id="UP001198862"/>
    </source>
</evidence>
<organism evidence="2 3">
    <name type="scientific">Reyranella aquatilis</name>
    <dbReference type="NCBI Taxonomy" id="2035356"/>
    <lineage>
        <taxon>Bacteria</taxon>
        <taxon>Pseudomonadati</taxon>
        <taxon>Pseudomonadota</taxon>
        <taxon>Alphaproteobacteria</taxon>
        <taxon>Hyphomicrobiales</taxon>
        <taxon>Reyranellaceae</taxon>
        <taxon>Reyranella</taxon>
    </lineage>
</organism>
<evidence type="ECO:0000313" key="2">
    <source>
        <dbReference type="EMBL" id="MCC8430765.1"/>
    </source>
</evidence>
<reference evidence="2 3" key="1">
    <citation type="submission" date="2021-11" db="EMBL/GenBank/DDBJ databases">
        <authorList>
            <person name="Lee D.-H."/>
            <person name="Kim S.-B."/>
        </authorList>
    </citation>
    <scope>NUCLEOTIDE SEQUENCE [LARGE SCALE GENOMIC DNA]</scope>
    <source>
        <strain evidence="2 3">KCTC 52223</strain>
    </source>
</reference>
<protein>
    <recommendedName>
        <fullName evidence="4">Histidine kinase</fullName>
    </recommendedName>
</protein>
<gene>
    <name evidence="2" type="ORF">LJ725_17475</name>
</gene>
<accession>A0ABS8KXD1</accession>
<comment type="caution">
    <text evidence="2">The sequence shown here is derived from an EMBL/GenBank/DDBJ whole genome shotgun (WGS) entry which is preliminary data.</text>
</comment>
<evidence type="ECO:0000256" key="1">
    <source>
        <dbReference type="SAM" id="SignalP"/>
    </source>
</evidence>
<dbReference type="EMBL" id="JAJISD010000007">
    <property type="protein sequence ID" value="MCC8430765.1"/>
    <property type="molecule type" value="Genomic_DNA"/>
</dbReference>
<feature type="signal peptide" evidence="1">
    <location>
        <begin position="1"/>
        <end position="19"/>
    </location>
</feature>
<proteinExistence type="predicted"/>
<evidence type="ECO:0008006" key="4">
    <source>
        <dbReference type="Google" id="ProtNLM"/>
    </source>
</evidence>
<dbReference type="Proteomes" id="UP001198862">
    <property type="component" value="Unassembled WGS sequence"/>
</dbReference>
<keyword evidence="3" id="KW-1185">Reference proteome</keyword>
<dbReference type="RefSeq" id="WP_230551916.1">
    <property type="nucleotide sequence ID" value="NZ_JAJISD010000007.1"/>
</dbReference>
<keyword evidence="1" id="KW-0732">Signal</keyword>
<feature type="chain" id="PRO_5046387478" description="Histidine kinase" evidence="1">
    <location>
        <begin position="20"/>
        <end position="113"/>
    </location>
</feature>